<dbReference type="SUPFAM" id="SSF57850">
    <property type="entry name" value="RING/U-box"/>
    <property type="match status" value="6"/>
</dbReference>
<dbReference type="InterPro" id="IPR044066">
    <property type="entry name" value="TRIAD_supradom"/>
</dbReference>
<dbReference type="InterPro" id="IPR002867">
    <property type="entry name" value="IBR_dom"/>
</dbReference>
<comment type="similarity">
    <text evidence="5">Belongs to the RBR family. Ariadne subfamily.</text>
</comment>
<dbReference type="InterPro" id="IPR001841">
    <property type="entry name" value="Znf_RING"/>
</dbReference>
<comment type="caution">
    <text evidence="17">The sequence shown here is derived from an EMBL/GenBank/DDBJ whole genome shotgun (WGS) entry which is preliminary data.</text>
</comment>
<dbReference type="InterPro" id="IPR017907">
    <property type="entry name" value="Znf_RING_CS"/>
</dbReference>
<evidence type="ECO:0000256" key="1">
    <source>
        <dbReference type="ARBA" id="ARBA00001798"/>
    </source>
</evidence>
<evidence type="ECO:0000256" key="3">
    <source>
        <dbReference type="ARBA" id="ARBA00003976"/>
    </source>
</evidence>
<dbReference type="Gene3D" id="1.20.120.1750">
    <property type="match status" value="2"/>
</dbReference>
<dbReference type="InterPro" id="IPR036397">
    <property type="entry name" value="RNaseH_sf"/>
</dbReference>
<evidence type="ECO:0000256" key="8">
    <source>
        <dbReference type="ARBA" id="ARBA00022723"/>
    </source>
</evidence>
<dbReference type="Proteomes" id="UP000078284">
    <property type="component" value="Chromosome 2"/>
</dbReference>
<feature type="domain" description="RING-type" evidence="16">
    <location>
        <begin position="553"/>
        <end position="767"/>
    </location>
</feature>
<evidence type="ECO:0000256" key="2">
    <source>
        <dbReference type="ARBA" id="ARBA00001947"/>
    </source>
</evidence>
<evidence type="ECO:0000256" key="4">
    <source>
        <dbReference type="ARBA" id="ARBA00004906"/>
    </source>
</evidence>
<sequence length="788" mass="88504">MEEDDLKPAGKPLYRLYFKGLVTEEKEMLLAGFGVAICGDKDDLLFDLKVSIHDPTITLLEVELIALKSGLNQAVSLGINHISICCDHEYIFELVMGISTPKQESIALLLRDVQGIRKYLTSSIPVMLTQNQSNLAYDFAIEAISSEIIIDIPAQKETCNICLNDDINADQMFSVDKSGHMCCSECVKRHIEVRLLEGSLITCPHYRCNSLLTSVRCGNLLTPKLNKMWEQKTKDELIPVMDRVYCPNPRCSTLMSETELSGLNIGVRRCCVKCGEPFCVKCKVSWHNNSSCDEYKTLHPNPTENDGRLRDLANEKSWRQCSKCKHMIELSSGCISVVCRCGHTFCYQCGADAGDCFHGLGRDDLDLTQCCGSCCCFVFFLVIIAIVVTIILLVRRFSKKLQVDMEEEGTLVRADNLKHAGTPSPSKFSPYSLYFKGLVSEESPKLSAEFRVAICGYKDGLMFQMKGPIHDSAITLLEAELMALKYGLSEAVTLGINHISICCDNNQIFEWVMGRSTPQEENIAMLIRDVQGIRKQFTSSIAVLIDVPALFHPKKTCTICFDDDINADMMFYIDQCGHMFCSECVKRHIEVSLLQGSLITCPSYRCKSKLTYGSCVNILTPKVKEMWIQRMGEDSIPVTDRVYCPNPTCSALMSVTELDQLTGSKRCCVKCGESFCIKCKVPWHDNLSCKRYKKLHSNRTTNDKQLNELANQESWRQCSKCKHMIELTQGCVRVICRCGHEFCYGCGADAGCCSHGHVPYFSVERREPEVQALVLIGVVVVTMIFFFR</sequence>
<evidence type="ECO:0000256" key="6">
    <source>
        <dbReference type="ARBA" id="ARBA00012251"/>
    </source>
</evidence>
<evidence type="ECO:0000256" key="13">
    <source>
        <dbReference type="PROSITE-ProRule" id="PRU00175"/>
    </source>
</evidence>
<dbReference type="Gene3D" id="3.30.40.10">
    <property type="entry name" value="Zinc/RING finger domain, C3HC4 (zinc finger)"/>
    <property type="match status" value="2"/>
</dbReference>
<dbReference type="GO" id="GO:0003676">
    <property type="term" value="F:nucleic acid binding"/>
    <property type="evidence" value="ECO:0007669"/>
    <property type="project" value="InterPro"/>
</dbReference>
<dbReference type="InterPro" id="IPR018957">
    <property type="entry name" value="Znf_C3HC4_RING-type"/>
</dbReference>
<dbReference type="GO" id="GO:0004523">
    <property type="term" value="F:RNA-DNA hybrid ribonuclease activity"/>
    <property type="evidence" value="ECO:0007669"/>
    <property type="project" value="InterPro"/>
</dbReference>
<evidence type="ECO:0000256" key="14">
    <source>
        <dbReference type="SAM" id="Phobius"/>
    </source>
</evidence>
<dbReference type="InterPro" id="IPR002156">
    <property type="entry name" value="RNaseH_domain"/>
</dbReference>
<keyword evidence="12" id="KW-0862">Zinc</keyword>
<dbReference type="PROSITE" id="PS00518">
    <property type="entry name" value="ZF_RING_1"/>
    <property type="match status" value="1"/>
</dbReference>
<dbReference type="ExpressionAtlas" id="A0A178VSE5">
    <property type="expression patterns" value="baseline and differential"/>
</dbReference>
<dbReference type="InterPro" id="IPR031127">
    <property type="entry name" value="E3_UB_ligase_RBR"/>
</dbReference>
<evidence type="ECO:0000313" key="17">
    <source>
        <dbReference type="EMBL" id="OAP09299.1"/>
    </source>
</evidence>
<organism evidence="17 18">
    <name type="scientific">Arabidopsis thaliana</name>
    <name type="common">Mouse-ear cress</name>
    <dbReference type="NCBI Taxonomy" id="3702"/>
    <lineage>
        <taxon>Eukaryota</taxon>
        <taxon>Viridiplantae</taxon>
        <taxon>Streptophyta</taxon>
        <taxon>Embryophyta</taxon>
        <taxon>Tracheophyta</taxon>
        <taxon>Spermatophyta</taxon>
        <taxon>Magnoliopsida</taxon>
        <taxon>eudicotyledons</taxon>
        <taxon>Gunneridae</taxon>
        <taxon>Pentapetalae</taxon>
        <taxon>rosids</taxon>
        <taxon>malvids</taxon>
        <taxon>Brassicales</taxon>
        <taxon>Brassicaceae</taxon>
        <taxon>Camelineae</taxon>
        <taxon>Arabidopsis</taxon>
    </lineage>
</organism>
<dbReference type="Pfam" id="PF13456">
    <property type="entry name" value="RVT_3"/>
    <property type="match status" value="2"/>
</dbReference>
<comment type="cofactor">
    <cofactor evidence="2">
        <name>Zn(2+)</name>
        <dbReference type="ChEBI" id="CHEBI:29105"/>
    </cofactor>
</comment>
<keyword evidence="8" id="KW-0479">Metal-binding</keyword>
<comment type="catalytic activity">
    <reaction evidence="1">
        <text>[E2 ubiquitin-conjugating enzyme]-S-ubiquitinyl-L-cysteine + [acceptor protein]-L-lysine = [E2 ubiquitin-conjugating enzyme]-L-cysteine + [acceptor protein]-N(6)-ubiquitinyl-L-lysine.</text>
        <dbReference type="EC" id="2.3.2.31"/>
    </reaction>
</comment>
<gene>
    <name evidence="17" type="ordered locus">AXX17_At2g21960</name>
</gene>
<dbReference type="GO" id="GO:0016567">
    <property type="term" value="P:protein ubiquitination"/>
    <property type="evidence" value="ECO:0007669"/>
    <property type="project" value="UniProtKB-UniPathway"/>
</dbReference>
<dbReference type="GO" id="GO:0061630">
    <property type="term" value="F:ubiquitin protein ligase activity"/>
    <property type="evidence" value="ECO:0007669"/>
    <property type="project" value="UniProtKB-EC"/>
</dbReference>
<evidence type="ECO:0000256" key="7">
    <source>
        <dbReference type="ARBA" id="ARBA00022679"/>
    </source>
</evidence>
<dbReference type="EC" id="2.3.2.31" evidence="6"/>
<evidence type="ECO:0000256" key="5">
    <source>
        <dbReference type="ARBA" id="ARBA00005884"/>
    </source>
</evidence>
<keyword evidence="7" id="KW-0808">Transferase</keyword>
<dbReference type="CDD" id="cd22582">
    <property type="entry name" value="BRcat_RBR_unk"/>
    <property type="match status" value="2"/>
</dbReference>
<keyword evidence="14" id="KW-0472">Membrane</keyword>
<keyword evidence="14" id="KW-0812">Transmembrane</keyword>
<dbReference type="GO" id="GO:0008270">
    <property type="term" value="F:zinc ion binding"/>
    <property type="evidence" value="ECO:0007669"/>
    <property type="project" value="UniProtKB-KW"/>
</dbReference>
<evidence type="ECO:0000259" key="15">
    <source>
        <dbReference type="PROSITE" id="PS50089"/>
    </source>
</evidence>
<name>A0A178VSE5_ARATH</name>
<evidence type="ECO:0000256" key="11">
    <source>
        <dbReference type="ARBA" id="ARBA00022786"/>
    </source>
</evidence>
<dbReference type="AlphaFoldDB" id="A0A178VSE5"/>
<protein>
    <recommendedName>
        <fullName evidence="6">RBR-type E3 ubiquitin transferase</fullName>
        <ecNumber evidence="6">2.3.2.31</ecNumber>
    </recommendedName>
</protein>
<keyword evidence="10 13" id="KW-0863">Zinc-finger</keyword>
<feature type="transmembrane region" description="Helical" evidence="14">
    <location>
        <begin position="377"/>
        <end position="394"/>
    </location>
</feature>
<dbReference type="EMBL" id="LUHQ01000002">
    <property type="protein sequence ID" value="OAP09299.1"/>
    <property type="molecule type" value="Genomic_DNA"/>
</dbReference>
<dbReference type="SMART" id="SM00647">
    <property type="entry name" value="IBR"/>
    <property type="match status" value="4"/>
</dbReference>
<comment type="pathway">
    <text evidence="4">Protein modification; protein ubiquitination.</text>
</comment>
<feature type="domain" description="RING-type" evidence="15">
    <location>
        <begin position="557"/>
        <end position="605"/>
    </location>
</feature>
<proteinExistence type="inferred from homology"/>
<evidence type="ECO:0000313" key="18">
    <source>
        <dbReference type="Proteomes" id="UP000078284"/>
    </source>
</evidence>
<keyword evidence="14" id="KW-1133">Transmembrane helix</keyword>
<keyword evidence="11" id="KW-0833">Ubl conjugation pathway</keyword>
<dbReference type="Pfam" id="PF00097">
    <property type="entry name" value="zf-C3HC4"/>
    <property type="match status" value="1"/>
</dbReference>
<dbReference type="PROSITE" id="PS50089">
    <property type="entry name" value="ZF_RING_2"/>
    <property type="match status" value="1"/>
</dbReference>
<evidence type="ECO:0000256" key="12">
    <source>
        <dbReference type="ARBA" id="ARBA00022833"/>
    </source>
</evidence>
<evidence type="ECO:0000256" key="9">
    <source>
        <dbReference type="ARBA" id="ARBA00022737"/>
    </source>
</evidence>
<feature type="domain" description="RING-type" evidence="16">
    <location>
        <begin position="155"/>
        <end position="374"/>
    </location>
</feature>
<evidence type="ECO:0000259" key="16">
    <source>
        <dbReference type="PROSITE" id="PS51873"/>
    </source>
</evidence>
<dbReference type="FunFam" id="3.30.40.10:FF:000230">
    <property type="entry name" value="RBR-type E3 ubiquitin transferase"/>
    <property type="match status" value="2"/>
</dbReference>
<keyword evidence="9" id="KW-0677">Repeat</keyword>
<dbReference type="InterPro" id="IPR013083">
    <property type="entry name" value="Znf_RING/FYVE/PHD"/>
</dbReference>
<dbReference type="FunFam" id="1.20.120.1750:FF:000055">
    <property type="entry name" value="RBR-type E3 ubiquitin transferase"/>
    <property type="match status" value="1"/>
</dbReference>
<accession>A0A178VSE5</accession>
<dbReference type="CDD" id="cd22584">
    <property type="entry name" value="Rcat_RBR_unk"/>
    <property type="match status" value="2"/>
</dbReference>
<evidence type="ECO:0000256" key="10">
    <source>
        <dbReference type="ARBA" id="ARBA00022771"/>
    </source>
</evidence>
<feature type="transmembrane region" description="Helical" evidence="14">
    <location>
        <begin position="770"/>
        <end position="787"/>
    </location>
</feature>
<dbReference type="PANTHER" id="PTHR11685">
    <property type="entry name" value="RBR FAMILY RING FINGER AND IBR DOMAIN-CONTAINING"/>
    <property type="match status" value="1"/>
</dbReference>
<dbReference type="Gene3D" id="3.30.420.10">
    <property type="entry name" value="Ribonuclease H-like superfamily/Ribonuclease H"/>
    <property type="match status" value="2"/>
</dbReference>
<dbReference type="FunFam" id="3.30.420.10:FF:000076">
    <property type="entry name" value="RBR-type E3 ubiquitin transferase"/>
    <property type="match status" value="2"/>
</dbReference>
<dbReference type="Pfam" id="PF01485">
    <property type="entry name" value="IBR"/>
    <property type="match status" value="4"/>
</dbReference>
<dbReference type="SMART" id="SM00184">
    <property type="entry name" value="RING"/>
    <property type="match status" value="4"/>
</dbReference>
<dbReference type="UniPathway" id="UPA00143"/>
<reference evidence="18" key="1">
    <citation type="journal article" date="2016" name="Proc. Natl. Acad. Sci. U.S.A.">
        <title>Chromosome-level assembly of Arabidopsis thaliana Ler reveals the extent of translocation and inversion polymorphisms.</title>
        <authorList>
            <person name="Zapata L."/>
            <person name="Ding J."/>
            <person name="Willing E.M."/>
            <person name="Hartwig B."/>
            <person name="Bezdan D."/>
            <person name="Jiao W.B."/>
            <person name="Patel V."/>
            <person name="Velikkakam James G."/>
            <person name="Koornneef M."/>
            <person name="Ossowski S."/>
            <person name="Schneeberger K."/>
        </authorList>
    </citation>
    <scope>NUCLEOTIDE SEQUENCE [LARGE SCALE GENOMIC DNA]</scope>
    <source>
        <strain evidence="18">cv. Landsberg erecta</strain>
    </source>
</reference>
<dbReference type="PROSITE" id="PS51873">
    <property type="entry name" value="TRIAD"/>
    <property type="match status" value="2"/>
</dbReference>
<comment type="function">
    <text evidence="3">Might act as an E3 ubiquitin-protein ligase, or as part of E3 complex, which accepts ubiquitin from specific E2 ubiquitin-conjugating enzymes and then transfers it to substrates.</text>
</comment>